<dbReference type="OrthoDB" id="947434at2"/>
<dbReference type="AlphaFoldDB" id="A0A4V3F8G1"/>
<evidence type="ECO:0000259" key="1">
    <source>
        <dbReference type="Pfam" id="PF13568"/>
    </source>
</evidence>
<dbReference type="EMBL" id="SOBW01000008">
    <property type="protein sequence ID" value="TDU40246.1"/>
    <property type="molecule type" value="Genomic_DNA"/>
</dbReference>
<name>A0A4V3F8G1_9FLAO</name>
<dbReference type="InterPro" id="IPR025665">
    <property type="entry name" value="Beta-barrel_OMP_2"/>
</dbReference>
<accession>A0A4V3F8G1</accession>
<sequence length="212" mass="23320">MKNLFFATLVTIFGFTTINAQSDDTTAQFGVKGGVNFSTITGDDIGDLDSRTSFNLGLFMEIPISERFSFQPEVLYSGQGFTIATRDQDNAFDTDDNVEYQLNYIQVPLMAKVYLVKGLYAEAGPQFGFKVSEEIDYSPGEGGGDTVIDSDDSHVKGFDTNVALGAGYKFDNGFALSARYTHGLTNIYKDNTMFENTDAKNSVWQFGVAFSF</sequence>
<feature type="domain" description="Outer membrane protein beta-barrel" evidence="1">
    <location>
        <begin position="19"/>
        <end position="188"/>
    </location>
</feature>
<keyword evidence="3" id="KW-1185">Reference proteome</keyword>
<dbReference type="RefSeq" id="WP_133758275.1">
    <property type="nucleotide sequence ID" value="NZ_SOBW01000008.1"/>
</dbReference>
<dbReference type="Proteomes" id="UP000294689">
    <property type="component" value="Unassembled WGS sequence"/>
</dbReference>
<dbReference type="Pfam" id="PF13568">
    <property type="entry name" value="OMP_b-brl_2"/>
    <property type="match status" value="1"/>
</dbReference>
<reference evidence="2 3" key="1">
    <citation type="submission" date="2019-03" db="EMBL/GenBank/DDBJ databases">
        <title>Genomic Encyclopedia of Archaeal and Bacterial Type Strains, Phase II (KMG-II): from individual species to whole genera.</title>
        <authorList>
            <person name="Goeker M."/>
        </authorList>
    </citation>
    <scope>NUCLEOTIDE SEQUENCE [LARGE SCALE GENOMIC DNA]</scope>
    <source>
        <strain evidence="2 3">DSM 28135</strain>
    </source>
</reference>
<evidence type="ECO:0000313" key="3">
    <source>
        <dbReference type="Proteomes" id="UP000294689"/>
    </source>
</evidence>
<evidence type="ECO:0000313" key="2">
    <source>
        <dbReference type="EMBL" id="TDU40246.1"/>
    </source>
</evidence>
<dbReference type="SUPFAM" id="SSF56925">
    <property type="entry name" value="OMPA-like"/>
    <property type="match status" value="1"/>
</dbReference>
<proteinExistence type="predicted"/>
<dbReference type="InterPro" id="IPR011250">
    <property type="entry name" value="OMP/PagP_B-barrel"/>
</dbReference>
<comment type="caution">
    <text evidence="2">The sequence shown here is derived from an EMBL/GenBank/DDBJ whole genome shotgun (WGS) entry which is preliminary data.</text>
</comment>
<gene>
    <name evidence="2" type="ORF">BXY82_2292</name>
</gene>
<organism evidence="2 3">
    <name type="scientific">Gelidibacter sediminis</name>
    <dbReference type="NCBI Taxonomy" id="1608710"/>
    <lineage>
        <taxon>Bacteria</taxon>
        <taxon>Pseudomonadati</taxon>
        <taxon>Bacteroidota</taxon>
        <taxon>Flavobacteriia</taxon>
        <taxon>Flavobacteriales</taxon>
        <taxon>Flavobacteriaceae</taxon>
        <taxon>Gelidibacter</taxon>
    </lineage>
</organism>
<protein>
    <submittedName>
        <fullName evidence="2">Outer membrane protein with beta-barrel domain</fullName>
    </submittedName>
</protein>